<keyword evidence="2 6" id="KW-0808">Transferase</keyword>
<evidence type="ECO:0000256" key="4">
    <source>
        <dbReference type="ARBA" id="ARBA00048462"/>
    </source>
</evidence>
<dbReference type="GO" id="GO:0004314">
    <property type="term" value="F:[acyl-carrier-protein] S-malonyltransferase activity"/>
    <property type="evidence" value="ECO:0007669"/>
    <property type="project" value="UniProtKB-EC"/>
</dbReference>
<dbReference type="PANTHER" id="PTHR42681">
    <property type="entry name" value="MALONYL-COA-ACYL CARRIER PROTEIN TRANSACYLASE, MITOCHONDRIAL"/>
    <property type="match status" value="1"/>
</dbReference>
<sequence>MNDLVIVFPGQGSQFPGMGKTWFDAHQSVRDRFRQASDILGHSLEDLCFTAPPGELTKTVNAQVALLVLGHSMYEVLNAERTPPVSAMAGHSLGEITALLAAGALSFEDAVRLVKVRGEAMQLCAEENGAGMVAVLGTPVAEVEKFVAEFNAAGEGAARTVQVSNYNAERQTVLSGALDDLKDVTAHLEERGCKVARLNVGGAFHSTFMANAVPAYVRAIESIEFSQPTVPVYSTVTGRMYTGVQEIKDALSVQLTGPVRWSTVVSALADREVALWLEVGPKQVLTKLLRDAVDGGAVHSLDTEPDEAYAALDALVERKRREPGLVGLCLGAAAATRNRNFDEQQYNDGVVLPYRQLQELGQVDKDAVSDAQKTAALDLLTTIMTTKQVPGTEQRERIAALLARTGDTHLRTATVAGVPAG</sequence>
<dbReference type="PANTHER" id="PTHR42681:SF1">
    <property type="entry name" value="MALONYL-COA-ACYL CARRIER PROTEIN TRANSACYLASE, MITOCHONDRIAL"/>
    <property type="match status" value="1"/>
</dbReference>
<dbReference type="EMBL" id="QWFA01000063">
    <property type="protein sequence ID" value="ROV67882.1"/>
    <property type="molecule type" value="Genomic_DNA"/>
</dbReference>
<comment type="caution">
    <text evidence="6">The sequence shown here is derived from an EMBL/GenBank/DDBJ whole genome shotgun (WGS) entry which is preliminary data.</text>
</comment>
<evidence type="ECO:0000256" key="2">
    <source>
        <dbReference type="ARBA" id="ARBA00022679"/>
    </source>
</evidence>
<evidence type="ECO:0000256" key="1">
    <source>
        <dbReference type="ARBA" id="ARBA00013258"/>
    </source>
</evidence>
<feature type="domain" description="Malonyl-CoA:ACP transacylase (MAT)" evidence="5">
    <location>
        <begin position="7"/>
        <end position="305"/>
    </location>
</feature>
<dbReference type="Pfam" id="PF00698">
    <property type="entry name" value="Acyl_transf_1"/>
    <property type="match status" value="1"/>
</dbReference>
<dbReference type="InterPro" id="IPR050858">
    <property type="entry name" value="Mal-CoA-ACP_Trans/PKS_FabD"/>
</dbReference>
<reference evidence="6 7" key="1">
    <citation type="submission" date="2018-08" db="EMBL/GenBank/DDBJ databases">
        <title>Streptomyces globisporus 1912-4Crt, whole genome shotgun sequence.</title>
        <authorList>
            <person name="Matselyukh B."/>
        </authorList>
    </citation>
    <scope>NUCLEOTIDE SEQUENCE [LARGE SCALE GENOMIC DNA]</scope>
    <source>
        <strain evidence="6 7">1912-4Crt</strain>
    </source>
</reference>
<dbReference type="InterPro" id="IPR001227">
    <property type="entry name" value="Ac_transferase_dom_sf"/>
</dbReference>
<dbReference type="InterPro" id="IPR016035">
    <property type="entry name" value="Acyl_Trfase/lysoPLipase"/>
</dbReference>
<protein>
    <recommendedName>
        <fullName evidence="1">[acyl-carrier-protein] S-malonyltransferase</fullName>
        <ecNumber evidence="1">2.3.1.39</ecNumber>
    </recommendedName>
</protein>
<dbReference type="AlphaFoldDB" id="A0A423UZU1"/>
<evidence type="ECO:0000313" key="6">
    <source>
        <dbReference type="EMBL" id="ROV67882.1"/>
    </source>
</evidence>
<evidence type="ECO:0000313" key="7">
    <source>
        <dbReference type="Proteomes" id="UP000285596"/>
    </source>
</evidence>
<dbReference type="InterPro" id="IPR016036">
    <property type="entry name" value="Malonyl_transacylase_ACP-bd"/>
</dbReference>
<dbReference type="InterPro" id="IPR014043">
    <property type="entry name" value="Acyl_transferase_dom"/>
</dbReference>
<gene>
    <name evidence="6" type="ORF">D3105_14290</name>
</gene>
<proteinExistence type="predicted"/>
<dbReference type="SMART" id="SM00827">
    <property type="entry name" value="PKS_AT"/>
    <property type="match status" value="1"/>
</dbReference>
<accession>A0A423UZU1</accession>
<comment type="catalytic activity">
    <reaction evidence="4">
        <text>holo-[ACP] + malonyl-CoA = malonyl-[ACP] + CoA</text>
        <dbReference type="Rhea" id="RHEA:41792"/>
        <dbReference type="Rhea" id="RHEA-COMP:9623"/>
        <dbReference type="Rhea" id="RHEA-COMP:9685"/>
        <dbReference type="ChEBI" id="CHEBI:57287"/>
        <dbReference type="ChEBI" id="CHEBI:57384"/>
        <dbReference type="ChEBI" id="CHEBI:64479"/>
        <dbReference type="ChEBI" id="CHEBI:78449"/>
        <dbReference type="EC" id="2.3.1.39"/>
    </reaction>
</comment>
<dbReference type="GO" id="GO:0006633">
    <property type="term" value="P:fatty acid biosynthetic process"/>
    <property type="evidence" value="ECO:0007669"/>
    <property type="project" value="TreeGrafter"/>
</dbReference>
<dbReference type="Proteomes" id="UP000285596">
    <property type="component" value="Unassembled WGS sequence"/>
</dbReference>
<organism evidence="6 7">
    <name type="scientific">Streptomyces globisporus</name>
    <dbReference type="NCBI Taxonomy" id="1908"/>
    <lineage>
        <taxon>Bacteria</taxon>
        <taxon>Bacillati</taxon>
        <taxon>Actinomycetota</taxon>
        <taxon>Actinomycetes</taxon>
        <taxon>Kitasatosporales</taxon>
        <taxon>Streptomycetaceae</taxon>
        <taxon>Streptomyces</taxon>
    </lineage>
</organism>
<dbReference type="RefSeq" id="WP_118903598.1">
    <property type="nucleotide sequence ID" value="NZ_QWFA01000063.1"/>
</dbReference>
<keyword evidence="3" id="KW-0012">Acyltransferase</keyword>
<dbReference type="Gene3D" id="3.30.70.250">
    <property type="entry name" value="Malonyl-CoA ACP transacylase, ACP-binding"/>
    <property type="match status" value="1"/>
</dbReference>
<dbReference type="Gene3D" id="3.40.366.10">
    <property type="entry name" value="Malonyl-Coenzyme A Acyl Carrier Protein, domain 2"/>
    <property type="match status" value="1"/>
</dbReference>
<dbReference type="EC" id="2.3.1.39" evidence="1"/>
<name>A0A423UZU1_STRGL</name>
<dbReference type="SUPFAM" id="SSF55048">
    <property type="entry name" value="Probable ACP-binding domain of malonyl-CoA ACP transacylase"/>
    <property type="match status" value="1"/>
</dbReference>
<evidence type="ECO:0000256" key="3">
    <source>
        <dbReference type="ARBA" id="ARBA00023315"/>
    </source>
</evidence>
<evidence type="ECO:0000259" key="5">
    <source>
        <dbReference type="SMART" id="SM00827"/>
    </source>
</evidence>
<dbReference type="SUPFAM" id="SSF52151">
    <property type="entry name" value="FabD/lysophospholipase-like"/>
    <property type="match status" value="1"/>
</dbReference>